<dbReference type="AlphaFoldDB" id="A0A1I7Z554"/>
<evidence type="ECO:0000256" key="2">
    <source>
        <dbReference type="SAM" id="SignalP"/>
    </source>
</evidence>
<evidence type="ECO:0000313" key="4">
    <source>
        <dbReference type="WBParaSite" id="L893_g22703.t2"/>
    </source>
</evidence>
<evidence type="ECO:0000256" key="1">
    <source>
        <dbReference type="SAM" id="MobiDB-lite"/>
    </source>
</evidence>
<feature type="compositionally biased region" description="Polar residues" evidence="1">
    <location>
        <begin position="127"/>
        <end position="142"/>
    </location>
</feature>
<dbReference type="WBParaSite" id="L893_g22703.t2">
    <property type="protein sequence ID" value="L893_g22703.t2"/>
    <property type="gene ID" value="L893_g22703"/>
</dbReference>
<protein>
    <submittedName>
        <fullName evidence="4">Secreted RxLR effector peptide protein</fullName>
    </submittedName>
</protein>
<dbReference type="Proteomes" id="UP000095287">
    <property type="component" value="Unplaced"/>
</dbReference>
<keyword evidence="2" id="KW-0732">Signal</keyword>
<feature type="signal peptide" evidence="2">
    <location>
        <begin position="1"/>
        <end position="22"/>
    </location>
</feature>
<feature type="chain" id="PRO_5009313022" evidence="2">
    <location>
        <begin position="23"/>
        <end position="163"/>
    </location>
</feature>
<accession>A0A1I7Z554</accession>
<proteinExistence type="predicted"/>
<feature type="region of interest" description="Disordered" evidence="1">
    <location>
        <begin position="117"/>
        <end position="147"/>
    </location>
</feature>
<sequence>MRIQRALLIPVFALVFCKATDALQPKPSFESVVLQAIDDLPNGGRIDDIPRVEGHVSVLNALDPLLSFFRTTMPPPTSSMLFDRGPNARLQVRGDSNLSTLKSRNVGELKWKKKRKPAKRNFGVSRQKLSVSRVSSPQQNTSLKKKSRKIFKVSSESGIVNLT</sequence>
<reference evidence="4" key="1">
    <citation type="submission" date="2016-11" db="UniProtKB">
        <authorList>
            <consortium name="WormBaseParasite"/>
        </authorList>
    </citation>
    <scope>IDENTIFICATION</scope>
</reference>
<organism evidence="3 4">
    <name type="scientific">Steinernema glaseri</name>
    <dbReference type="NCBI Taxonomy" id="37863"/>
    <lineage>
        <taxon>Eukaryota</taxon>
        <taxon>Metazoa</taxon>
        <taxon>Ecdysozoa</taxon>
        <taxon>Nematoda</taxon>
        <taxon>Chromadorea</taxon>
        <taxon>Rhabditida</taxon>
        <taxon>Tylenchina</taxon>
        <taxon>Panagrolaimomorpha</taxon>
        <taxon>Strongyloidoidea</taxon>
        <taxon>Steinernematidae</taxon>
        <taxon>Steinernema</taxon>
    </lineage>
</organism>
<name>A0A1I7Z554_9BILA</name>
<keyword evidence="3" id="KW-1185">Reference proteome</keyword>
<evidence type="ECO:0000313" key="3">
    <source>
        <dbReference type="Proteomes" id="UP000095287"/>
    </source>
</evidence>